<sequence>MPIHRIPDAVPAAPLLPCPCMTSPSLSPISSPKSSAESGSLSSAFTLHIFPITRRPRRCHPPLRTTPHYTTLAAWPTRVRRSFGGTPAPRHPAREPGAGGAHWQVPVVFGTSAQSFWVRLGRIANLPRLEARGVDGKLVGAWKMEGGRWCGSGRGVRQWFQRVGNRHRFRRRWSRYQLGPSTSTGALMWRWKGDEVVTDGSGVDEEVDIYIGEGEWMNAESKTGVDVGRWLGRWEPSGVLCESAKWMNA</sequence>
<dbReference type="EMBL" id="KQ087222">
    <property type="protein sequence ID" value="KLT41156.1"/>
    <property type="molecule type" value="Genomic_DNA"/>
</dbReference>
<reference evidence="1 2" key="1">
    <citation type="submission" date="2015-03" db="EMBL/GenBank/DDBJ databases">
        <title>Genomics and transcriptomics of the oil-accumulating basidiomycete yeast T. oleaginosus allow insights into substrate utilization and the diverse evolutionary trajectories of mating systems in fungi.</title>
        <authorList>
            <consortium name="DOE Joint Genome Institute"/>
            <person name="Kourist R."/>
            <person name="Kracht O."/>
            <person name="Bracharz F."/>
            <person name="Lipzen A."/>
            <person name="Nolan M."/>
            <person name="Ohm R."/>
            <person name="Grigoriev I."/>
            <person name="Sun S."/>
            <person name="Heitman J."/>
            <person name="Bruck T."/>
            <person name="Nowrousian M."/>
        </authorList>
    </citation>
    <scope>NUCLEOTIDE SEQUENCE [LARGE SCALE GENOMIC DNA]</scope>
    <source>
        <strain evidence="1 2">IBC0246</strain>
    </source>
</reference>
<organism evidence="1 2">
    <name type="scientific">Cutaneotrichosporon oleaginosum</name>
    <dbReference type="NCBI Taxonomy" id="879819"/>
    <lineage>
        <taxon>Eukaryota</taxon>
        <taxon>Fungi</taxon>
        <taxon>Dikarya</taxon>
        <taxon>Basidiomycota</taxon>
        <taxon>Agaricomycotina</taxon>
        <taxon>Tremellomycetes</taxon>
        <taxon>Trichosporonales</taxon>
        <taxon>Trichosporonaceae</taxon>
        <taxon>Cutaneotrichosporon</taxon>
    </lineage>
</organism>
<accession>A0A0J0XJC1</accession>
<dbReference type="GeneID" id="28980045"/>
<dbReference type="Proteomes" id="UP000053611">
    <property type="component" value="Unassembled WGS sequence"/>
</dbReference>
<gene>
    <name evidence="1" type="ORF">CC85DRAFT_127157</name>
</gene>
<name>A0A0J0XJC1_9TREE</name>
<keyword evidence="2" id="KW-1185">Reference proteome</keyword>
<dbReference type="AlphaFoldDB" id="A0A0J0XJC1"/>
<evidence type="ECO:0000313" key="1">
    <source>
        <dbReference type="EMBL" id="KLT41156.1"/>
    </source>
</evidence>
<proteinExistence type="predicted"/>
<evidence type="ECO:0000313" key="2">
    <source>
        <dbReference type="Proteomes" id="UP000053611"/>
    </source>
</evidence>
<protein>
    <submittedName>
        <fullName evidence="1">Uncharacterized protein</fullName>
    </submittedName>
</protein>